<dbReference type="InterPro" id="IPR010255">
    <property type="entry name" value="Haem_peroxidase_sf"/>
</dbReference>
<keyword evidence="2" id="KW-1185">Reference proteome</keyword>
<dbReference type="Proteomes" id="UP001221757">
    <property type="component" value="Unassembled WGS sequence"/>
</dbReference>
<evidence type="ECO:0000313" key="2">
    <source>
        <dbReference type="Proteomes" id="UP001221757"/>
    </source>
</evidence>
<comment type="caution">
    <text evidence="1">The sequence shown here is derived from an EMBL/GenBank/DDBJ whole genome shotgun (WGS) entry which is preliminary data.</text>
</comment>
<proteinExistence type="predicted"/>
<dbReference type="AlphaFoldDB" id="A0AAD7BSV8"/>
<protein>
    <submittedName>
        <fullName evidence="1">Uncharacterized protein</fullName>
    </submittedName>
</protein>
<name>A0AAD7BSV8_MYCRO</name>
<dbReference type="GO" id="GO:0006979">
    <property type="term" value="P:response to oxidative stress"/>
    <property type="evidence" value="ECO:0007669"/>
    <property type="project" value="InterPro"/>
</dbReference>
<dbReference type="SUPFAM" id="SSF48113">
    <property type="entry name" value="Heme-dependent peroxidases"/>
    <property type="match status" value="1"/>
</dbReference>
<organism evidence="1 2">
    <name type="scientific">Mycena rosella</name>
    <name type="common">Pink bonnet</name>
    <name type="synonym">Agaricus rosellus</name>
    <dbReference type="NCBI Taxonomy" id="1033263"/>
    <lineage>
        <taxon>Eukaryota</taxon>
        <taxon>Fungi</taxon>
        <taxon>Dikarya</taxon>
        <taxon>Basidiomycota</taxon>
        <taxon>Agaricomycotina</taxon>
        <taxon>Agaricomycetes</taxon>
        <taxon>Agaricomycetidae</taxon>
        <taxon>Agaricales</taxon>
        <taxon>Marasmiineae</taxon>
        <taxon>Mycenaceae</taxon>
        <taxon>Mycena</taxon>
    </lineage>
</organism>
<sequence length="151" mass="16299">MLPPSAQILALFGGSLDGITTASSSNAVRHAIMGGIYYGLCNDLVRASVGLAFHDAGTLNEFNLGIFNQPTNHRFYSGTQSASATPGTFRLNSDDDWGRDYSAAHKKMSLLGIDKNTLTDCTEFLPLSAQDPTIDPAKLEAAIQQYRSIWL</sequence>
<dbReference type="EMBL" id="JARKIE010000538">
    <property type="protein sequence ID" value="KAJ7629582.1"/>
    <property type="molecule type" value="Genomic_DNA"/>
</dbReference>
<reference evidence="1" key="1">
    <citation type="submission" date="2023-03" db="EMBL/GenBank/DDBJ databases">
        <title>Massive genome expansion in bonnet fungi (Mycena s.s.) driven by repeated elements and novel gene families across ecological guilds.</title>
        <authorList>
            <consortium name="Lawrence Berkeley National Laboratory"/>
            <person name="Harder C.B."/>
            <person name="Miyauchi S."/>
            <person name="Viragh M."/>
            <person name="Kuo A."/>
            <person name="Thoen E."/>
            <person name="Andreopoulos B."/>
            <person name="Lu D."/>
            <person name="Skrede I."/>
            <person name="Drula E."/>
            <person name="Henrissat B."/>
            <person name="Morin E."/>
            <person name="Kohler A."/>
            <person name="Barry K."/>
            <person name="LaButti K."/>
            <person name="Morin E."/>
            <person name="Salamov A."/>
            <person name="Lipzen A."/>
            <person name="Mereny Z."/>
            <person name="Hegedus B."/>
            <person name="Baldrian P."/>
            <person name="Stursova M."/>
            <person name="Weitz H."/>
            <person name="Taylor A."/>
            <person name="Grigoriev I.V."/>
            <person name="Nagy L.G."/>
            <person name="Martin F."/>
            <person name="Kauserud H."/>
        </authorList>
    </citation>
    <scope>NUCLEOTIDE SEQUENCE</scope>
    <source>
        <strain evidence="1">CBHHK067</strain>
    </source>
</reference>
<dbReference type="GO" id="GO:0020037">
    <property type="term" value="F:heme binding"/>
    <property type="evidence" value="ECO:0007669"/>
    <property type="project" value="InterPro"/>
</dbReference>
<dbReference type="GO" id="GO:0004601">
    <property type="term" value="F:peroxidase activity"/>
    <property type="evidence" value="ECO:0007669"/>
    <property type="project" value="InterPro"/>
</dbReference>
<accession>A0AAD7BSV8</accession>
<evidence type="ECO:0000313" key="1">
    <source>
        <dbReference type="EMBL" id="KAJ7629582.1"/>
    </source>
</evidence>
<gene>
    <name evidence="1" type="ORF">B0H17DRAFT_1218143</name>
</gene>